<evidence type="ECO:0000313" key="4">
    <source>
        <dbReference type="EMBL" id="KPP71748.1"/>
    </source>
</evidence>
<evidence type="ECO:0000256" key="3">
    <source>
        <dbReference type="PROSITE-ProRule" id="PRU00023"/>
    </source>
</evidence>
<dbReference type="SMART" id="SM00248">
    <property type="entry name" value="ANK"/>
    <property type="match status" value="3"/>
</dbReference>
<dbReference type="GO" id="GO:0005737">
    <property type="term" value="C:cytoplasm"/>
    <property type="evidence" value="ECO:0007669"/>
    <property type="project" value="TreeGrafter"/>
</dbReference>
<dbReference type="GO" id="GO:0008285">
    <property type="term" value="P:negative regulation of cell population proliferation"/>
    <property type="evidence" value="ECO:0007669"/>
    <property type="project" value="TreeGrafter"/>
</dbReference>
<feature type="non-terminal residue" evidence="4">
    <location>
        <position position="1"/>
    </location>
</feature>
<proteinExistence type="predicted"/>
<sequence length="146" mass="15460">GCGAVSARAVERGRVRSSTTMDPADELTSAAATGNAELVRTLLESGVAANGLNRFGRTALQVMMMGSVPVARLLLSHGADPNLGDPLTGSTPLHDAARLGFLDTVRLLVRFGARVHATDRNIQRPVDLAQQNGHVDVEAFLRSCRM</sequence>
<dbReference type="PROSITE" id="PS50297">
    <property type="entry name" value="ANK_REP_REGION"/>
    <property type="match status" value="1"/>
</dbReference>
<dbReference type="PROSITE" id="PS50088">
    <property type="entry name" value="ANK_REPEAT"/>
    <property type="match status" value="1"/>
</dbReference>
<dbReference type="Gene3D" id="1.25.40.20">
    <property type="entry name" value="Ankyrin repeat-containing domain"/>
    <property type="match status" value="1"/>
</dbReference>
<name>A0A0P7XAK1_SCLFO</name>
<evidence type="ECO:0000313" key="5">
    <source>
        <dbReference type="Proteomes" id="UP000034805"/>
    </source>
</evidence>
<keyword evidence="4" id="KW-0418">Kinase</keyword>
<keyword evidence="1" id="KW-0677">Repeat</keyword>
<dbReference type="InterPro" id="IPR036770">
    <property type="entry name" value="Ankyrin_rpt-contain_sf"/>
</dbReference>
<dbReference type="InterPro" id="IPR050776">
    <property type="entry name" value="Ank_Repeat/CDKN_Inhibitor"/>
</dbReference>
<dbReference type="Pfam" id="PF12796">
    <property type="entry name" value="Ank_2"/>
    <property type="match status" value="1"/>
</dbReference>
<dbReference type="GO" id="GO:2000045">
    <property type="term" value="P:regulation of G1/S transition of mitotic cell cycle"/>
    <property type="evidence" value="ECO:0007669"/>
    <property type="project" value="TreeGrafter"/>
</dbReference>
<dbReference type="Proteomes" id="UP000034805">
    <property type="component" value="Unassembled WGS sequence"/>
</dbReference>
<dbReference type="SUPFAM" id="SSF48403">
    <property type="entry name" value="Ankyrin repeat"/>
    <property type="match status" value="1"/>
</dbReference>
<evidence type="ECO:0000256" key="2">
    <source>
        <dbReference type="ARBA" id="ARBA00023043"/>
    </source>
</evidence>
<accession>A0A0P7XAK1</accession>
<reference evidence="4 5" key="1">
    <citation type="submission" date="2015-08" db="EMBL/GenBank/DDBJ databases">
        <title>The genome of the Asian arowana (Scleropages formosus).</title>
        <authorList>
            <person name="Tan M.H."/>
            <person name="Gan H.M."/>
            <person name="Croft L.J."/>
            <person name="Austin C.M."/>
        </authorList>
    </citation>
    <scope>NUCLEOTIDE SEQUENCE [LARGE SCALE GENOMIC DNA]</scope>
    <source>
        <strain evidence="4">Aro1</strain>
    </source>
</reference>
<evidence type="ECO:0000256" key="1">
    <source>
        <dbReference type="ARBA" id="ARBA00022737"/>
    </source>
</evidence>
<dbReference type="PANTHER" id="PTHR24201:SF8">
    <property type="entry name" value="CYCLIN-DEPENDENT KINASE 4 INHIBITOR B"/>
    <property type="match status" value="1"/>
</dbReference>
<dbReference type="PANTHER" id="PTHR24201">
    <property type="entry name" value="ANK_REP_REGION DOMAIN-CONTAINING PROTEIN"/>
    <property type="match status" value="1"/>
</dbReference>
<dbReference type="EMBL" id="JARO02002861">
    <property type="protein sequence ID" value="KPP71748.1"/>
    <property type="molecule type" value="Genomic_DNA"/>
</dbReference>
<protein>
    <submittedName>
        <fullName evidence="4">Cyclin-dependent kinase 4 inhibitor C-like</fullName>
    </submittedName>
</protein>
<organism evidence="4 5">
    <name type="scientific">Scleropages formosus</name>
    <name type="common">Asian bonytongue</name>
    <name type="synonym">Osteoglossum formosum</name>
    <dbReference type="NCBI Taxonomy" id="113540"/>
    <lineage>
        <taxon>Eukaryota</taxon>
        <taxon>Metazoa</taxon>
        <taxon>Chordata</taxon>
        <taxon>Craniata</taxon>
        <taxon>Vertebrata</taxon>
        <taxon>Euteleostomi</taxon>
        <taxon>Actinopterygii</taxon>
        <taxon>Neopterygii</taxon>
        <taxon>Teleostei</taxon>
        <taxon>Osteoglossocephala</taxon>
        <taxon>Osteoglossomorpha</taxon>
        <taxon>Osteoglossiformes</taxon>
        <taxon>Osteoglossidae</taxon>
        <taxon>Scleropages</taxon>
    </lineage>
</organism>
<gene>
    <name evidence="4" type="ORF">Z043_109313</name>
</gene>
<keyword evidence="4" id="KW-0808">Transferase</keyword>
<dbReference type="GO" id="GO:0004861">
    <property type="term" value="F:cyclin-dependent protein serine/threonine kinase inhibitor activity"/>
    <property type="evidence" value="ECO:0007669"/>
    <property type="project" value="TreeGrafter"/>
</dbReference>
<keyword evidence="2 3" id="KW-0040">ANK repeat</keyword>
<dbReference type="STRING" id="113540.ENSSFOP00015039680"/>
<dbReference type="InterPro" id="IPR002110">
    <property type="entry name" value="Ankyrin_rpt"/>
</dbReference>
<comment type="caution">
    <text evidence="4">The sequence shown here is derived from an EMBL/GenBank/DDBJ whole genome shotgun (WGS) entry which is preliminary data.</text>
</comment>
<dbReference type="GO" id="GO:0019901">
    <property type="term" value="F:protein kinase binding"/>
    <property type="evidence" value="ECO:0007669"/>
    <property type="project" value="TreeGrafter"/>
</dbReference>
<dbReference type="GO" id="GO:0005634">
    <property type="term" value="C:nucleus"/>
    <property type="evidence" value="ECO:0007669"/>
    <property type="project" value="TreeGrafter"/>
</dbReference>
<dbReference type="AlphaFoldDB" id="A0A0P7XAK1"/>
<feature type="repeat" description="ANK" evidence="3">
    <location>
        <begin position="88"/>
        <end position="120"/>
    </location>
</feature>
<dbReference type="GO" id="GO:0016301">
    <property type="term" value="F:kinase activity"/>
    <property type="evidence" value="ECO:0007669"/>
    <property type="project" value="UniProtKB-KW"/>
</dbReference>